<evidence type="ECO:0000313" key="3">
    <source>
        <dbReference type="Proteomes" id="UP000679226"/>
    </source>
</evidence>
<dbReference type="KEGG" id="beg:INE88_01051"/>
<feature type="compositionally biased region" description="Basic and acidic residues" evidence="1">
    <location>
        <begin position="110"/>
        <end position="122"/>
    </location>
</feature>
<dbReference type="EMBL" id="CP072227">
    <property type="protein sequence ID" value="QUT44261.1"/>
    <property type="molecule type" value="Genomic_DNA"/>
</dbReference>
<reference evidence="2" key="1">
    <citation type="journal article" date="2021" name="PLoS Genet.">
        <title>Mobile Type VI secretion system loci of the gut Bacteroidales display extensive intra-ecosystem transfer, multi-species spread and geographical clustering.</title>
        <authorList>
            <person name="Garcia-Bayona L."/>
            <person name="Coyne M.J."/>
            <person name="Comstock L.E."/>
        </authorList>
    </citation>
    <scope>NUCLEOTIDE SEQUENCE</scope>
    <source>
        <strain evidence="2">CL11T00C20</strain>
    </source>
</reference>
<sequence>MQVIAGGRPRAADQPDALPDADRSAFPYKDPAHVRVQGRVSILMADTDEPSVAPAVTGLRHFPVSCGVYRLAIRGGQVHSLMEHPPSLKGMRPAPEPGGDPVAGTPAVKGKQDRVIRQDGDRLPQPSSLRPFPRSRDTSV</sequence>
<accession>A0A975KEJ2</accession>
<evidence type="ECO:0000313" key="2">
    <source>
        <dbReference type="EMBL" id="QUT44261.1"/>
    </source>
</evidence>
<organism evidence="2 3">
    <name type="scientific">Bacteroides eggerthii</name>
    <dbReference type="NCBI Taxonomy" id="28111"/>
    <lineage>
        <taxon>Bacteria</taxon>
        <taxon>Pseudomonadati</taxon>
        <taxon>Bacteroidota</taxon>
        <taxon>Bacteroidia</taxon>
        <taxon>Bacteroidales</taxon>
        <taxon>Bacteroidaceae</taxon>
        <taxon>Bacteroides</taxon>
    </lineage>
</organism>
<evidence type="ECO:0000256" key="1">
    <source>
        <dbReference type="SAM" id="MobiDB-lite"/>
    </source>
</evidence>
<feature type="region of interest" description="Disordered" evidence="1">
    <location>
        <begin position="81"/>
        <end position="140"/>
    </location>
</feature>
<dbReference type="Proteomes" id="UP000679226">
    <property type="component" value="Chromosome"/>
</dbReference>
<feature type="compositionally biased region" description="Low complexity" evidence="1">
    <location>
        <begin position="8"/>
        <end position="18"/>
    </location>
</feature>
<gene>
    <name evidence="2" type="ORF">INE88_01051</name>
</gene>
<dbReference type="AlphaFoldDB" id="A0A975KEJ2"/>
<feature type="region of interest" description="Disordered" evidence="1">
    <location>
        <begin position="1"/>
        <end position="26"/>
    </location>
</feature>
<proteinExistence type="predicted"/>
<protein>
    <submittedName>
        <fullName evidence="2">Uncharacterized protein</fullName>
    </submittedName>
</protein>
<name>A0A975KEJ2_9BACE</name>